<feature type="binding site" evidence="15">
    <location>
        <position position="231"/>
    </location>
    <ligand>
        <name>Mg(2+)</name>
        <dbReference type="ChEBI" id="CHEBI:18420"/>
        <label>4</label>
    </ligand>
</feature>
<evidence type="ECO:0000256" key="3">
    <source>
        <dbReference type="ARBA" id="ARBA00004742"/>
    </source>
</evidence>
<dbReference type="GO" id="GO:0004332">
    <property type="term" value="F:fructose-bisphosphate aldolase activity"/>
    <property type="evidence" value="ECO:0007669"/>
    <property type="project" value="UniProtKB-UniRule"/>
</dbReference>
<evidence type="ECO:0000256" key="10">
    <source>
        <dbReference type="ARBA" id="ARBA00022801"/>
    </source>
</evidence>
<feature type="binding site" description="in other chain" evidence="15">
    <location>
        <position position="19"/>
    </location>
    <ligand>
        <name>beta-D-fructose 1,6-bisphosphate</name>
        <dbReference type="ChEBI" id="CHEBI:32966"/>
        <note>ligand shared between dimeric partners</note>
    </ligand>
</feature>
<feature type="binding site" evidence="15">
    <location>
        <position position="232"/>
    </location>
    <ligand>
        <name>Mg(2+)</name>
        <dbReference type="ChEBI" id="CHEBI:18420"/>
        <label>2</label>
    </ligand>
</feature>
<keyword evidence="17" id="KW-1185">Reference proteome</keyword>
<dbReference type="NCBIfam" id="NF041126">
    <property type="entry name" value="FBP_aldo_phos"/>
    <property type="match status" value="1"/>
</dbReference>
<dbReference type="STRING" id="520764.AN618_04900"/>
<dbReference type="AlphaFoldDB" id="A0A140LCZ8"/>
<keyword evidence="12 15" id="KW-0456">Lyase</keyword>
<keyword evidence="14 15" id="KW-0119">Carbohydrate metabolism</keyword>
<evidence type="ECO:0000313" key="16">
    <source>
        <dbReference type="EMBL" id="KXG78423.1"/>
    </source>
</evidence>
<keyword evidence="13 15" id="KW-0704">Schiff base</keyword>
<name>A0A140LCZ8_9FIRM</name>
<dbReference type="GO" id="GO:0042132">
    <property type="term" value="F:fructose 1,6-bisphosphate 1-phosphatase activity"/>
    <property type="evidence" value="ECO:0007669"/>
    <property type="project" value="UniProtKB-UniRule"/>
</dbReference>
<comment type="domain">
    <text evidence="15">Consists of a single catalytic domain, but remodels its active-site architecture via a large structural change to exhibit dual activities.</text>
</comment>
<evidence type="ECO:0000256" key="11">
    <source>
        <dbReference type="ARBA" id="ARBA00022842"/>
    </source>
</evidence>
<feature type="binding site" description="in other chain" evidence="15">
    <location>
        <position position="346"/>
    </location>
    <ligand>
        <name>beta-D-fructose 1,6-bisphosphate</name>
        <dbReference type="ChEBI" id="CHEBI:32966"/>
        <note>ligand shared between dimeric partners</note>
    </ligand>
</feature>
<evidence type="ECO:0000256" key="8">
    <source>
        <dbReference type="ARBA" id="ARBA00022432"/>
    </source>
</evidence>
<dbReference type="Pfam" id="PF01950">
    <property type="entry name" value="FBPase_3"/>
    <property type="match status" value="1"/>
</dbReference>
<dbReference type="PANTHER" id="PTHR38341:SF1">
    <property type="entry name" value="FRUCTOSE-1,6-BISPHOSPHATE ALDOLASE_PHOSPHATASE"/>
    <property type="match status" value="1"/>
</dbReference>
<dbReference type="Proteomes" id="UP000070427">
    <property type="component" value="Unassembled WGS sequence"/>
</dbReference>
<dbReference type="EC" id="3.1.3.11" evidence="6 15"/>
<dbReference type="GO" id="GO:0006094">
    <property type="term" value="P:gluconeogenesis"/>
    <property type="evidence" value="ECO:0007669"/>
    <property type="project" value="UniProtKB-UniRule"/>
</dbReference>
<dbReference type="RefSeq" id="WP_066351609.1">
    <property type="nucleotide sequence ID" value="NZ_LOED01000003.1"/>
</dbReference>
<comment type="function">
    <text evidence="15">Catalyzes two subsequent steps in gluconeogenesis: the aldol condensation of dihydroxyacetone phosphate (DHAP) and glyceraldehyde-3-phosphate (GA3P) to fructose-1,6-bisphosphate (FBP), and the dephosphorylation of FBP to fructose-6-phosphate (F6P).</text>
</comment>
<dbReference type="InterPro" id="IPR036076">
    <property type="entry name" value="FBPase_V_sf"/>
</dbReference>
<dbReference type="InterPro" id="IPR002803">
    <property type="entry name" value="FBPase_V"/>
</dbReference>
<dbReference type="EMBL" id="LOED01000003">
    <property type="protein sequence ID" value="KXG78423.1"/>
    <property type="molecule type" value="Genomic_DNA"/>
</dbReference>
<feature type="binding site" evidence="15">
    <location>
        <position position="230"/>
    </location>
    <ligand>
        <name>Mg(2+)</name>
        <dbReference type="ChEBI" id="CHEBI:18420"/>
        <label>3</label>
    </ligand>
</feature>
<dbReference type="UniPathway" id="UPA00138"/>
<feature type="binding site" evidence="15">
    <location>
        <position position="19"/>
    </location>
    <ligand>
        <name>dihydroxyacetone phosphate</name>
        <dbReference type="ChEBI" id="CHEBI:57642"/>
    </ligand>
</feature>
<feature type="binding site" evidence="15">
    <location>
        <position position="94"/>
    </location>
    <ligand>
        <name>Mg(2+)</name>
        <dbReference type="ChEBI" id="CHEBI:18420"/>
        <label>1</label>
    </ligand>
</feature>
<feature type="binding site" evidence="15">
    <location>
        <position position="132"/>
    </location>
    <ligand>
        <name>dihydroxyacetone phosphate</name>
        <dbReference type="ChEBI" id="CHEBI:57642"/>
    </ligand>
</feature>
<evidence type="ECO:0000256" key="5">
    <source>
        <dbReference type="ARBA" id="ARBA00011820"/>
    </source>
</evidence>
<proteinExistence type="inferred from homology"/>
<keyword evidence="8 15" id="KW-0312">Gluconeogenesis</keyword>
<sequence>MPKITLTVIKADIGGYVGHCSVHPELIEEAKKVMEEKGKGLLEDYVVTNVGDDINLIMTHRKGVDSPDIHKLAWDTFLSCTQVAKRLKLYGAGQDLLSDSFSGNIKGMGPGVAEMEFEERPSEPVIVFMADKTEPGAWNLPLYRMFADPFNTIGLVIDPKMHDGFKFEVLDTIENKKVVFSCPEEIYDMLVFLGASNRFAVKAVYNKKGEPAAVSSTQRMNLMAGRYVGKDDPVLIVRCQNGFPAVGEALEPFANPHLVAGWMRGSHFGPLMPVSCKDATPSRFDGPPRVVALGFQLAEGKLVGPQDMFADVAFDKARQKALKIADYLRQLGPFEPHRLPLDEMEYTTMPQVMEKLKERFE</sequence>
<feature type="binding site" evidence="15">
    <location>
        <position position="52"/>
    </location>
    <ligand>
        <name>Mg(2+)</name>
        <dbReference type="ChEBI" id="CHEBI:18420"/>
        <label>1</label>
    </ligand>
</feature>
<dbReference type="HAMAP" id="MF_02067">
    <property type="entry name" value="FBP_aldolase_phosphatase"/>
    <property type="match status" value="1"/>
</dbReference>
<dbReference type="EC" id="4.1.2.13" evidence="15"/>
<evidence type="ECO:0000256" key="13">
    <source>
        <dbReference type="ARBA" id="ARBA00023270"/>
    </source>
</evidence>
<evidence type="ECO:0000313" key="17">
    <source>
        <dbReference type="Proteomes" id="UP000070427"/>
    </source>
</evidence>
<evidence type="ECO:0000256" key="2">
    <source>
        <dbReference type="ARBA" id="ARBA00001946"/>
    </source>
</evidence>
<feature type="binding site" description="in other chain" evidence="15">
    <location>
        <position position="285"/>
    </location>
    <ligand>
        <name>beta-D-fructose 1,6-bisphosphate</name>
        <dbReference type="ChEBI" id="CHEBI:32966"/>
        <note>ligand shared between dimeric partners</note>
    </ligand>
</feature>
<feature type="binding site" description="in other chain" evidence="15">
    <location>
        <position position="132"/>
    </location>
    <ligand>
        <name>beta-D-fructose 1,6-bisphosphate</name>
        <dbReference type="ChEBI" id="CHEBI:32966"/>
        <note>ligand shared between dimeric partners</note>
    </ligand>
</feature>
<feature type="binding site" description="in other chain" evidence="15">
    <location>
        <begin position="103"/>
        <end position="104"/>
    </location>
    <ligand>
        <name>beta-D-fructose 1,6-bisphosphate</name>
        <dbReference type="ChEBI" id="CHEBI:32966"/>
        <note>ligand shared between dimeric partners</note>
    </ligand>
</feature>
<evidence type="ECO:0000256" key="9">
    <source>
        <dbReference type="ARBA" id="ARBA00022723"/>
    </source>
</evidence>
<dbReference type="PIRSF" id="PIRSF015647">
    <property type="entry name" value="FBPtase_archl"/>
    <property type="match status" value="1"/>
</dbReference>
<evidence type="ECO:0000256" key="15">
    <source>
        <dbReference type="HAMAP-Rule" id="MF_02067"/>
    </source>
</evidence>
<feature type="binding site" evidence="15">
    <location>
        <position position="131"/>
    </location>
    <ligand>
        <name>Mg(2+)</name>
        <dbReference type="ChEBI" id="CHEBI:18420"/>
        <label>2</label>
    </ligand>
</feature>
<dbReference type="SUPFAM" id="SSF111249">
    <property type="entry name" value="Sulfolobus fructose-1,6-bisphosphatase-like"/>
    <property type="match status" value="1"/>
</dbReference>
<feature type="binding site" evidence="15">
    <location>
        <position position="232"/>
    </location>
    <ligand>
        <name>Mg(2+)</name>
        <dbReference type="ChEBI" id="CHEBI:18420"/>
        <label>3</label>
    </ligand>
</feature>
<feature type="binding site" evidence="15">
    <location>
        <position position="285"/>
    </location>
    <ligand>
        <name>dihydroxyacetone phosphate</name>
        <dbReference type="ChEBI" id="CHEBI:57642"/>
    </ligand>
</feature>
<evidence type="ECO:0000256" key="6">
    <source>
        <dbReference type="ARBA" id="ARBA00013093"/>
    </source>
</evidence>
<feature type="active site" description="Proton acceptor; for FBP phosphatase activity" evidence="15">
    <location>
        <position position="12"/>
    </location>
</feature>
<feature type="binding site" description="in other chain" evidence="15">
    <location>
        <position position="264"/>
    </location>
    <ligand>
        <name>beta-D-fructose 1,6-bisphosphate</name>
        <dbReference type="ChEBI" id="CHEBI:32966"/>
        <note>ligand shared between dimeric partners</note>
    </ligand>
</feature>
<evidence type="ECO:0000256" key="4">
    <source>
        <dbReference type="ARBA" id="ARBA00010693"/>
    </source>
</evidence>
<dbReference type="PANTHER" id="PTHR38341">
    <property type="entry name" value="FRUCTOSE-1,6-BISPHOSPHATE ALDOLASE/PHOSPHATASE"/>
    <property type="match status" value="1"/>
</dbReference>
<reference evidence="16 17" key="1">
    <citation type="submission" date="2015-12" db="EMBL/GenBank/DDBJ databases">
        <title>Draft genome sequnece of Fervidicola ferrireducens strain Y170.</title>
        <authorList>
            <person name="Patel B.K."/>
        </authorList>
    </citation>
    <scope>NUCLEOTIDE SEQUENCE [LARGE SCALE GENOMIC DNA]</scope>
    <source>
        <strain evidence="16 17">Y170</strain>
    </source>
</reference>
<comment type="pathway">
    <text evidence="3 15">Carbohydrate biosynthesis; gluconeogenesis.</text>
</comment>
<evidence type="ECO:0000256" key="12">
    <source>
        <dbReference type="ARBA" id="ARBA00023239"/>
    </source>
</evidence>
<comment type="cofactor">
    <cofactor evidence="2 15">
        <name>Mg(2+)</name>
        <dbReference type="ChEBI" id="CHEBI:18420"/>
    </cofactor>
</comment>
<accession>A0A140LCZ8</accession>
<protein>
    <recommendedName>
        <fullName evidence="7 15">Fructose-1,6-bisphosphate aldolase/phosphatase</fullName>
        <shortName evidence="15">FBP A/P</shortName>
        <shortName evidence="15">FBP aldolase/phosphatase</shortName>
        <ecNumber evidence="6 15">3.1.3.11</ecNumber>
        <ecNumber evidence="15">4.1.2.13</ecNumber>
    </recommendedName>
</protein>
<feature type="binding site" description="in other chain" evidence="15">
    <location>
        <position position="90"/>
    </location>
    <ligand>
        <name>beta-D-fructose 1,6-bisphosphate</name>
        <dbReference type="ChEBI" id="CHEBI:32966"/>
        <note>ligand shared between dimeric partners</note>
    </ligand>
</feature>
<keyword evidence="11 15" id="KW-0460">Magnesium</keyword>
<evidence type="ECO:0000256" key="1">
    <source>
        <dbReference type="ARBA" id="ARBA00001273"/>
    </source>
</evidence>
<dbReference type="GO" id="GO:0000287">
    <property type="term" value="F:magnesium ion binding"/>
    <property type="evidence" value="ECO:0007669"/>
    <property type="project" value="UniProtKB-UniRule"/>
</dbReference>
<evidence type="ECO:0000256" key="14">
    <source>
        <dbReference type="ARBA" id="ARBA00023277"/>
    </source>
</evidence>
<feature type="active site" description="Proton donor/acceptor; for FBP aldolase activity" evidence="15">
    <location>
        <position position="227"/>
    </location>
</feature>
<comment type="subunit">
    <text evidence="5 15">Homooctamer; dimer of tetramers.</text>
</comment>
<feature type="binding site" evidence="15">
    <location>
        <position position="12"/>
    </location>
    <ligand>
        <name>Mg(2+)</name>
        <dbReference type="ChEBI" id="CHEBI:18420"/>
        <label>1</label>
    </ligand>
</feature>
<organism evidence="16 17">
    <name type="scientific">Fervidicola ferrireducens</name>
    <dbReference type="NCBI Taxonomy" id="520764"/>
    <lineage>
        <taxon>Bacteria</taxon>
        <taxon>Bacillati</taxon>
        <taxon>Bacillota</taxon>
        <taxon>Clostridia</taxon>
        <taxon>Thermosediminibacterales</taxon>
        <taxon>Thermosediminibacteraceae</taxon>
        <taxon>Fervidicola</taxon>
    </lineage>
</organism>
<dbReference type="PATRIC" id="fig|520764.3.peg.515"/>
<dbReference type="OrthoDB" id="9763541at2"/>
<comment type="similarity">
    <text evidence="4 15">Belongs to the FBP aldolase/phosphatase family.</text>
</comment>
<evidence type="ECO:0000256" key="7">
    <source>
        <dbReference type="ARBA" id="ARBA00018635"/>
    </source>
</evidence>
<comment type="caution">
    <text evidence="15">Lacks conserved residue(s) required for the propagation of feature annotation.</text>
</comment>
<keyword evidence="10 15" id="KW-0378">Hydrolase</keyword>
<gene>
    <name evidence="15" type="primary">fbp</name>
    <name evidence="16" type="ORF">AN618_04900</name>
</gene>
<comment type="catalytic activity">
    <reaction evidence="1 15">
        <text>beta-D-fructose 1,6-bisphosphate + H2O = beta-D-fructose 6-phosphate + phosphate</text>
        <dbReference type="Rhea" id="RHEA:11064"/>
        <dbReference type="ChEBI" id="CHEBI:15377"/>
        <dbReference type="ChEBI" id="CHEBI:32966"/>
        <dbReference type="ChEBI" id="CHEBI:43474"/>
        <dbReference type="ChEBI" id="CHEBI:57634"/>
        <dbReference type="EC" id="3.1.3.11"/>
    </reaction>
</comment>
<feature type="binding site" evidence="15">
    <location>
        <position position="264"/>
    </location>
    <ligand>
        <name>dihydroxyacetone phosphate</name>
        <dbReference type="ChEBI" id="CHEBI:57642"/>
    </ligand>
</feature>
<comment type="caution">
    <text evidence="16">The sequence shown here is derived from an EMBL/GenBank/DDBJ whole genome shotgun (WGS) entry which is preliminary data.</text>
</comment>
<dbReference type="InParanoid" id="A0A140LCZ8"/>
<feature type="binding site" evidence="15">
    <location>
        <position position="231"/>
    </location>
    <ligand>
        <name>Mg(2+)</name>
        <dbReference type="ChEBI" id="CHEBI:18420"/>
        <label>3</label>
    </ligand>
</feature>
<feature type="binding site" evidence="15">
    <location>
        <position position="53"/>
    </location>
    <ligand>
        <name>Mg(2+)</name>
        <dbReference type="ChEBI" id="CHEBI:18420"/>
        <label>2</label>
    </ligand>
</feature>
<comment type="catalytic activity">
    <reaction evidence="15">
        <text>beta-D-fructose 1,6-bisphosphate = D-glyceraldehyde 3-phosphate + dihydroxyacetone phosphate</text>
        <dbReference type="Rhea" id="RHEA:14729"/>
        <dbReference type="ChEBI" id="CHEBI:32966"/>
        <dbReference type="ChEBI" id="CHEBI:57642"/>
        <dbReference type="ChEBI" id="CHEBI:59776"/>
        <dbReference type="EC" id="4.1.2.13"/>
    </reaction>
</comment>
<feature type="binding site" evidence="15">
    <location>
        <position position="19"/>
    </location>
    <ligand>
        <name>Mg(2+)</name>
        <dbReference type="ChEBI" id="CHEBI:18420"/>
        <label>1</label>
    </ligand>
</feature>
<feature type="binding site" evidence="15">
    <location>
        <position position="52"/>
    </location>
    <ligand>
        <name>Mg(2+)</name>
        <dbReference type="ChEBI" id="CHEBI:18420"/>
        <label>2</label>
    </ligand>
</feature>
<keyword evidence="9 15" id="KW-0479">Metal-binding</keyword>
<feature type="active site" description="Schiff-base intermediate with DHAP; for FBP aldolase activity" evidence="15">
    <location>
        <position position="230"/>
    </location>
</feature>